<feature type="region of interest" description="Disordered" evidence="10">
    <location>
        <begin position="522"/>
        <end position="542"/>
    </location>
</feature>
<proteinExistence type="inferred from homology"/>
<feature type="topological domain" description="Perinuclear space" evidence="8">
    <location>
        <begin position="3852"/>
        <end position="3878"/>
    </location>
</feature>
<feature type="compositionally biased region" description="Basic and acidic residues" evidence="10">
    <location>
        <begin position="7"/>
        <end position="18"/>
    </location>
</feature>
<feature type="region of interest" description="Disordered" evidence="10">
    <location>
        <begin position="633"/>
        <end position="654"/>
    </location>
</feature>
<keyword evidence="5" id="KW-1133">Transmembrane helix</keyword>
<dbReference type="GO" id="GO:0005737">
    <property type="term" value="C:cytoplasm"/>
    <property type="evidence" value="ECO:0000318"/>
    <property type="project" value="GO_Central"/>
</dbReference>
<feature type="compositionally biased region" description="Polar residues" evidence="10">
    <location>
        <begin position="770"/>
        <end position="798"/>
    </location>
</feature>
<dbReference type="SMART" id="SM01249">
    <property type="entry name" value="KASH"/>
    <property type="match status" value="1"/>
</dbReference>
<dbReference type="InterPro" id="IPR018159">
    <property type="entry name" value="Spectrin/alpha-actinin"/>
</dbReference>
<dbReference type="SMART" id="SM00150">
    <property type="entry name" value="SPEC"/>
    <property type="match status" value="7"/>
</dbReference>
<feature type="compositionally biased region" description="Basic and acidic residues" evidence="10">
    <location>
        <begin position="927"/>
        <end position="942"/>
    </location>
</feature>
<feature type="compositionally biased region" description="Low complexity" evidence="10">
    <location>
        <begin position="848"/>
        <end position="860"/>
    </location>
</feature>
<feature type="compositionally biased region" description="Basic and acidic residues" evidence="10">
    <location>
        <begin position="637"/>
        <end position="654"/>
    </location>
</feature>
<gene>
    <name evidence="12" type="ORF">DAPPUDRAFT_99613</name>
</gene>
<comment type="similarity">
    <text evidence="2">Belongs to the nesprin family.</text>
</comment>
<dbReference type="Proteomes" id="UP000000305">
    <property type="component" value="Unassembled WGS sequence"/>
</dbReference>
<feature type="region of interest" description="Disordered" evidence="10">
    <location>
        <begin position="667"/>
        <end position="715"/>
    </location>
</feature>
<feature type="coiled-coil region" evidence="9">
    <location>
        <begin position="1503"/>
        <end position="1530"/>
    </location>
</feature>
<dbReference type="InterPro" id="IPR002017">
    <property type="entry name" value="Spectrin_repeat"/>
</dbReference>
<organism evidence="12 13">
    <name type="scientific">Daphnia pulex</name>
    <name type="common">Water flea</name>
    <dbReference type="NCBI Taxonomy" id="6669"/>
    <lineage>
        <taxon>Eukaryota</taxon>
        <taxon>Metazoa</taxon>
        <taxon>Ecdysozoa</taxon>
        <taxon>Arthropoda</taxon>
        <taxon>Crustacea</taxon>
        <taxon>Branchiopoda</taxon>
        <taxon>Diplostraca</taxon>
        <taxon>Cladocera</taxon>
        <taxon>Anomopoda</taxon>
        <taxon>Daphniidae</taxon>
        <taxon>Daphnia</taxon>
    </lineage>
</organism>
<reference evidence="12 13" key="1">
    <citation type="journal article" date="2011" name="Science">
        <title>The ecoresponsive genome of Daphnia pulex.</title>
        <authorList>
            <person name="Colbourne J.K."/>
            <person name="Pfrender M.E."/>
            <person name="Gilbert D."/>
            <person name="Thomas W.K."/>
            <person name="Tucker A."/>
            <person name="Oakley T.H."/>
            <person name="Tokishita S."/>
            <person name="Aerts A."/>
            <person name="Arnold G.J."/>
            <person name="Basu M.K."/>
            <person name="Bauer D.J."/>
            <person name="Caceres C.E."/>
            <person name="Carmel L."/>
            <person name="Casola C."/>
            <person name="Choi J.H."/>
            <person name="Detter J.C."/>
            <person name="Dong Q."/>
            <person name="Dusheyko S."/>
            <person name="Eads B.D."/>
            <person name="Frohlich T."/>
            <person name="Geiler-Samerotte K.A."/>
            <person name="Gerlach D."/>
            <person name="Hatcher P."/>
            <person name="Jogdeo S."/>
            <person name="Krijgsveld J."/>
            <person name="Kriventseva E.V."/>
            <person name="Kultz D."/>
            <person name="Laforsch C."/>
            <person name="Lindquist E."/>
            <person name="Lopez J."/>
            <person name="Manak J.R."/>
            <person name="Muller J."/>
            <person name="Pangilinan J."/>
            <person name="Patwardhan R.P."/>
            <person name="Pitluck S."/>
            <person name="Pritham E.J."/>
            <person name="Rechtsteiner A."/>
            <person name="Rho M."/>
            <person name="Rogozin I.B."/>
            <person name="Sakarya O."/>
            <person name="Salamov A."/>
            <person name="Schaack S."/>
            <person name="Shapiro H."/>
            <person name="Shiga Y."/>
            <person name="Skalitzky C."/>
            <person name="Smith Z."/>
            <person name="Souvorov A."/>
            <person name="Sung W."/>
            <person name="Tang Z."/>
            <person name="Tsuchiya D."/>
            <person name="Tu H."/>
            <person name="Vos H."/>
            <person name="Wang M."/>
            <person name="Wolf Y.I."/>
            <person name="Yamagata H."/>
            <person name="Yamada T."/>
            <person name="Ye Y."/>
            <person name="Shaw J.R."/>
            <person name="Andrews J."/>
            <person name="Crease T.J."/>
            <person name="Tang H."/>
            <person name="Lucas S.M."/>
            <person name="Robertson H.M."/>
            <person name="Bork P."/>
            <person name="Koonin E.V."/>
            <person name="Zdobnov E.M."/>
            <person name="Grigoriev I.V."/>
            <person name="Lynch M."/>
            <person name="Boore J.L."/>
        </authorList>
    </citation>
    <scope>NUCLEOTIDE SEQUENCE [LARGE SCALE GENOMIC DNA]</scope>
</reference>
<keyword evidence="13" id="KW-1185">Reference proteome</keyword>
<accession>E9G7E9</accession>
<dbReference type="GO" id="GO:0007097">
    <property type="term" value="P:nuclear migration"/>
    <property type="evidence" value="ECO:0000318"/>
    <property type="project" value="GO_Central"/>
</dbReference>
<dbReference type="HOGENOM" id="CLU_224228_0_0_1"/>
<dbReference type="Pfam" id="PF10541">
    <property type="entry name" value="KASH"/>
    <property type="match status" value="1"/>
</dbReference>
<dbReference type="FunFam" id="1.20.58.60:FF:000171">
    <property type="entry name" value="Uncharacterized protein, isoform B"/>
    <property type="match status" value="1"/>
</dbReference>
<evidence type="ECO:0000256" key="9">
    <source>
        <dbReference type="SAM" id="Coils"/>
    </source>
</evidence>
<feature type="domain" description="KASH" evidence="11">
    <location>
        <begin position="3822"/>
        <end position="3878"/>
    </location>
</feature>
<keyword evidence="4" id="KW-0677">Repeat</keyword>
<dbReference type="InterPro" id="IPR052403">
    <property type="entry name" value="LINC-complex_assoc"/>
</dbReference>
<evidence type="ECO:0000256" key="5">
    <source>
        <dbReference type="ARBA" id="ARBA00022989"/>
    </source>
</evidence>
<dbReference type="GO" id="GO:0005640">
    <property type="term" value="C:nuclear outer membrane"/>
    <property type="evidence" value="ECO:0000318"/>
    <property type="project" value="GO_Central"/>
</dbReference>
<feature type="region of interest" description="Disordered" evidence="10">
    <location>
        <begin position="3277"/>
        <end position="3306"/>
    </location>
</feature>
<feature type="compositionally biased region" description="Polar residues" evidence="10">
    <location>
        <begin position="425"/>
        <end position="436"/>
    </location>
</feature>
<evidence type="ECO:0000256" key="2">
    <source>
        <dbReference type="ARBA" id="ARBA00008619"/>
    </source>
</evidence>
<feature type="compositionally biased region" description="Polar residues" evidence="10">
    <location>
        <begin position="879"/>
        <end position="899"/>
    </location>
</feature>
<evidence type="ECO:0000256" key="10">
    <source>
        <dbReference type="SAM" id="MobiDB-lite"/>
    </source>
</evidence>
<feature type="compositionally biased region" description="Basic and acidic residues" evidence="10">
    <location>
        <begin position="1256"/>
        <end position="1267"/>
    </location>
</feature>
<evidence type="ECO:0000313" key="13">
    <source>
        <dbReference type="Proteomes" id="UP000000305"/>
    </source>
</evidence>
<feature type="region of interest" description="Disordered" evidence="10">
    <location>
        <begin position="3723"/>
        <end position="3775"/>
    </location>
</feature>
<feature type="compositionally biased region" description="Basic and acidic residues" evidence="10">
    <location>
        <begin position="669"/>
        <end position="683"/>
    </location>
</feature>
<dbReference type="PhylomeDB" id="E9G7E9"/>
<dbReference type="Pfam" id="PF00435">
    <property type="entry name" value="Spectrin"/>
    <property type="match status" value="2"/>
</dbReference>
<feature type="region of interest" description="Disordered" evidence="10">
    <location>
        <begin position="1241"/>
        <end position="1267"/>
    </location>
</feature>
<feature type="region of interest" description="Disordered" evidence="10">
    <location>
        <begin position="580"/>
        <end position="621"/>
    </location>
</feature>
<feature type="coiled-coil region" evidence="9">
    <location>
        <begin position="2673"/>
        <end position="2700"/>
    </location>
</feature>
<dbReference type="SUPFAM" id="SSF46966">
    <property type="entry name" value="Spectrin repeat"/>
    <property type="match status" value="7"/>
</dbReference>
<feature type="compositionally biased region" description="Polar residues" evidence="10">
    <location>
        <begin position="685"/>
        <end position="694"/>
    </location>
</feature>
<sequence>MESLEEMEPRLIDVDNKTKNVTAEDPELDSLRAAVASLRARHITLESQACRYKQKLEDIAEAQQSNENDAPKQVAAEAKSNQTDAPKQDVAEPKSRENDDLKQDVIEVKSNENDDLQRYQALLSDLDDWVSSTHGQLRAELPKFTSVSAVLKEMDSSKRLEQDITKRNEQLEDLMKRCGTLQHSVAETEPLATQLYDHLCVLQRSFAEAGAQLHNRLLLLQACLVELEEKEVCVDIIPSPDPLQDDTAVIADDTPNATSARQVLLNDPIKPISVTAAECPINKDDDKLVTQSVVQKTIRVIRRTVLQNGREISVEEQVEEEPAGGTVPLAVETKLIPPKRGYFRIPSPFGIVEEPNYQDEQHVQKDDEGTVEITDITDQYDDREASSSGPPMDQFIEIHEVLDDHQITEQPESSQKVIEVFSPNEDVTPQSQSRTVFETLHEQEEEPEHDESTEIDSVETTQMETKVSADEPSNIRDEKDSEPTPQVEPELTDEFQQSNEEVTFQMVIEVQQQPAEVLEEGLIKEPDNKTSSEPTTEVIQPAEPELKGEFQEMENKIEPEIATQVPEDTVETFYEELAKVPEADKETSGELVVADEAQPRVETVSPITEETPQSQPEVTDGLQESEIFSQVVTEVQDEPKVESTIELDVDVRNEPTVEREEQLLLEEVNQEKTVADPQEEKIAELTTQPKQESATELEKSPDSAECQTEPIKLVIDSPIEPTPEICKEPCDELLEVQILQYLEGQILQQLEVPEIVLKTDPECETKTEETPISAQQIQTSTEPESQTKGELQQSNVSEENAKMVKASPGSIPSSLGDESESEVDNMDWNVSPDDERQFDEYFKDERPSSAASDSSTSTDTTHLESILGEPIEDLEASISPVTETPDTSRDTPTQETMSSEVAAVEDIEAEKEVSCQTTIESCQETGGKIEETVQLPETKESSSEDEVDEIAPIPIEAEEEFILVEEISQQIPEPSDVAVNKDFETEKLVASEEKMPIELAKQLSQQLVDEVLKAVESHPSLERVIHENVIQTSPTDPSSSSENDQESSSSEDESGWWVVGSPERKEKTTEEPFEIVEKGEVTELAPNETAPQLDDVVLSTKPENQLAETVEELTVPLDSDVLQETISKSVKTESSTNVTIIRIGYEPPNEDQQFVETLSIESVKDDVGDLTVNEVQQVAETPSIEFPPDEKSDTMNEEQPVSVSPTIDSEKIIEMGEKILEVLPGIVEQLSNIETLIEDDEKDVGAVERSQTQEEESTKEKGDEWNTLTEHRELVAPTLGENTTGPPIDDSQLMEKVARLVSDRVAMGQDEAQQLELNTEWQEIQDLLVNRLSDQLRQGANSSTQTSSVRYLATTTQVTVDESVEERKVKLNDNLAALKTAVQRREVVVIQRIVITIVRTVTEWLETIEYRVYTIKQTKSMERRTEQIQSLCEEVRVVEESLNTLEEITEMAVEVVNEETKVLLHKCVKSLKQQMQSVSEVTKRSEGEIEHIRRQWSEYLDLISSEEDRIKDLMNQLKQLQSAETLTSQEKLVQLEDIETAVQERLEGVTQLLHSGHDLVKETPFYQMPESAYALLDTIKIIEEAVRDERNVVLHKAALTAEYRQTLQEFAEIVRLSEALSDSKLAARNPPEASQELEKRQRFLFCLSHFLQVLDTLEPHLDRDTRSLCQDLHAELVVHAGAILDRAVNRQEIVEMSLASWNHLELQWNQEDEWFRQLQIPDTSNVSSEAFVELTESLKDVLESMEHHRSVAAQLIESTRNLDCLFSDPGLETKFQERIMQLQEMINDTKSAYRRLLLAADHWNQFQKFASHIDPWLKEATGQLQMLVNKAERGRLGHEDCLQYWVVRAEAEEKQQEWEQAKTQLDRAVAFVSILDEDESRRFCLQIDESWIQLDRELQAVEKALLQGLAQQADVPLDDRLICIECSHARIQSALDQLPVKYGSPEETTTRRKELQALYNFTEWQLKEISALGASNPHLAADRAEHLGVLARRTKEMTNAIHLRLEKLRQVHQWMISFQRLYSVTSRRLQEVFICLQKASIYRDPLWLAQAAQLCEESERELQSIDVEAGKLQRHLEVCPKDGVTAAVDENSFVESILQLDQSRQRSRDLLQLTRASVAERLERWKLFEDSVNRVLCLIKRLKYARNMATIKGSADLQRLLSAKQSIETIHEELTTNQHLVSQVGLLAEPFEPLAGERAADVGVQWTELESSLDRLSNCYGHAAADWMGIEAELDDIQQWCLLKLEWTQHSVTPGEEDETLAQIQAIGEELLVQQERLERGRLAASELGRAIAMSPVVMDNSIISVVGADATSSSMPVSLASTAEHVAQQLQLLQQSMSVLADIAERQSSAVSNCNGTILSAEKLINTARQTLCTVEEDAAGERIEDQLVVLRDQLLQLSPTEQQLNSAPISEQLPVTVEIRPQAALCATTSTIQTTLQQWEIIFQKTFSEYERLLNKLQDRCDESATAQVWRDHLDQAEKYLSRSLPDQYLSTCEDRDLCELHENLLIRHHSVFQSTQSSNEAREVQGAEPTEEVIEPKVACNLQGLHQAVLTRIRLRHAALSDRALAWEQYRSSLSKLLTWLDAAERERKHLVLRQIQEHGLPTALHRVEVLLDKIGQGQRIQAELDRAARQLLEKLGDEESASTVRADLKSAAARLTDLEAGLCTWRDFLQRVARLYQNLEKGVEGIRQQLQSVQTDLVADNELPTSPEAAAELLQHYREQLLMVQTLSSDVEKQEVVAGEIRSCVNIPDAKRIWQRLAALQIRRSETEDRLNSLIQMLEEHQDWPKVFEMRYARFISWASTMEQRLLHKQRALVDDMVQRLSGPLRDELSAKECEQRWLVDQGRELSLVCSNQERRDEILSKVANVEEIWRKLMETWNQELQRLRQLPTDLDELNNSLAELAVWLGQAEATINAPLTILACNQSAVESRVAEHRDLENSIEQKRSIVASVLNLCNTFTANYTLLHGWLGTDLDAVQCATQSLQRRWKSICQLASERSALLESLWPDWSAVLELHGQLDQTMSCIEQATPSDTSGATSIQEVEQLSALLENLIQELHAPVTRQKLDQLNERYCILARDGRLDAAGELQQIVARLNARWRDQSDRLSSLLHAVRDASSLIHHWQGLRDRLLVWCSHCEVQVQQIENNALTGETDAVEVLRQLSEDLQVLENARAEIRELGRALIKQGTVDMQPQLEEYLQTEDEVLLKMAQMQVRLAQKEQDQQQLSAVAASIILGAENISLSDSGIYSYPMEKEALQGAVSSVLDDSAISLSAPDGRKTSVSVETARAASPSKVPSSKPIQETHSVSVETVRAASPFKVPATKPIQETLSFSVETARAVSPSKVPPSKPIEETQVAATGAKQRTYADVAKTAVISSPYQRSTPPPVSVKSDTQRHLELALDEWRQRLARLDHSIKTSISTEPSTDAANEIARMVATCRSSHDLTQHLCNRLVTESPTNESRLEALTRQTMVLQEEFQQLEMLAKSKERNLRDERKTWAQQEQDLWRLERWLEHAENQFRTHERIPTNMEQLEDTVQDFRELSLDLDSHKNIVMSLNIVVNHVAEHAVTADQRAADRLRSRLAAANSRWDAVCKSAARIQARLQSSLMQNEEYHRTIRDLVTWLERTETDIQGAEPIDLTVGTKQLKAQLTKFQDLYAQLSQFEPRVTSMREIADQVFAQSVEADSAQLRSKLAVLNDRLTSLLKICAQYKQLLDGALRNRGASVSPSTPSGLNLSGMSSPGCKSPRPSIVVLPSHESPSRASSPRVPRASSMDERTFTSTVHSNFAVATASALTPEREESSGSAAAAAAVDTSVLQRGYRFFGRVIRTALPIQAVMLLVLGVASLVPSNNSCMDANTFVDSLEFVLGYPDGAPPT</sequence>
<feature type="region of interest" description="Disordered" evidence="10">
    <location>
        <begin position="422"/>
        <end position="494"/>
    </location>
</feature>
<keyword evidence="3 8" id="KW-0812">Transmembrane</keyword>
<feature type="region of interest" description="Disordered" evidence="10">
    <location>
        <begin position="61"/>
        <end position="101"/>
    </location>
</feature>
<keyword evidence="7" id="KW-0539">Nucleus</keyword>
<protein>
    <recommendedName>
        <fullName evidence="11">KASH domain-containing protein</fullName>
    </recommendedName>
</protein>
<feature type="compositionally biased region" description="Polar residues" evidence="10">
    <location>
        <begin position="605"/>
        <end position="617"/>
    </location>
</feature>
<feature type="region of interest" description="Disordered" evidence="10">
    <location>
        <begin position="1184"/>
        <end position="1205"/>
    </location>
</feature>
<dbReference type="eggNOG" id="KOG0516">
    <property type="taxonomic scope" value="Eukaryota"/>
</dbReference>
<feature type="coiled-coil region" evidence="9">
    <location>
        <begin position="2048"/>
        <end position="2075"/>
    </location>
</feature>
<feature type="region of interest" description="Disordered" evidence="10">
    <location>
        <begin position="1"/>
        <end position="25"/>
    </location>
</feature>
<name>E9G7E9_DAPPU</name>
<dbReference type="InterPro" id="IPR012315">
    <property type="entry name" value="KASH"/>
</dbReference>
<dbReference type="PROSITE" id="PS51049">
    <property type="entry name" value="KASH"/>
    <property type="match status" value="1"/>
</dbReference>
<dbReference type="CDD" id="cd00176">
    <property type="entry name" value="SPEC"/>
    <property type="match status" value="1"/>
</dbReference>
<feature type="coiled-coil region" evidence="9">
    <location>
        <begin position="3465"/>
        <end position="3499"/>
    </location>
</feature>
<feature type="compositionally biased region" description="Polar residues" evidence="10">
    <location>
        <begin position="3725"/>
        <end position="3741"/>
    </location>
</feature>
<dbReference type="Gene3D" id="1.20.58.60">
    <property type="match status" value="6"/>
</dbReference>
<dbReference type="EMBL" id="GL732534">
    <property type="protein sequence ID" value="EFX84659.1"/>
    <property type="molecule type" value="Genomic_DNA"/>
</dbReference>
<dbReference type="STRING" id="6669.E9G7E9"/>
<feature type="region of interest" description="Disordered" evidence="10">
    <location>
        <begin position="1022"/>
        <end position="1072"/>
    </location>
</feature>
<feature type="compositionally biased region" description="Basic and acidic residues" evidence="10">
    <location>
        <begin position="86"/>
        <end position="101"/>
    </location>
</feature>
<feature type="compositionally biased region" description="Acidic residues" evidence="10">
    <location>
        <begin position="443"/>
        <end position="457"/>
    </location>
</feature>
<feature type="compositionally biased region" description="Basic and acidic residues" evidence="10">
    <location>
        <begin position="467"/>
        <end position="482"/>
    </location>
</feature>
<keyword evidence="6 8" id="KW-0472">Membrane</keyword>
<keyword evidence="9" id="KW-0175">Coiled coil</keyword>
<feature type="compositionally biased region" description="Acidic residues" evidence="10">
    <location>
        <begin position="1043"/>
        <end position="1054"/>
    </location>
</feature>
<dbReference type="KEGG" id="dpx:DAPPUDRAFT_99613"/>
<dbReference type="GO" id="GO:0034993">
    <property type="term" value="C:meiotic nuclear membrane microtubule tethering complex"/>
    <property type="evidence" value="ECO:0000318"/>
    <property type="project" value="GO_Central"/>
</dbReference>
<dbReference type="PANTHER" id="PTHR47535:SF10">
    <property type="entry name" value="MUSCLE-SPECIFIC PROTEIN 300 KDA"/>
    <property type="match status" value="1"/>
</dbReference>
<evidence type="ECO:0000256" key="6">
    <source>
        <dbReference type="ARBA" id="ARBA00023136"/>
    </source>
</evidence>
<feature type="compositionally biased region" description="Low complexity" evidence="10">
    <location>
        <begin position="3293"/>
        <end position="3302"/>
    </location>
</feature>
<evidence type="ECO:0000256" key="4">
    <source>
        <dbReference type="ARBA" id="ARBA00022737"/>
    </source>
</evidence>
<feature type="compositionally biased region" description="Basic and acidic residues" evidence="10">
    <location>
        <begin position="1062"/>
        <end position="1072"/>
    </location>
</feature>
<feature type="compositionally biased region" description="Polar residues" evidence="10">
    <location>
        <begin position="914"/>
        <end position="924"/>
    </location>
</feature>
<evidence type="ECO:0000256" key="8">
    <source>
        <dbReference type="PROSITE-ProRule" id="PRU00385"/>
    </source>
</evidence>
<evidence type="ECO:0000256" key="1">
    <source>
        <dbReference type="ARBA" id="ARBA00004126"/>
    </source>
</evidence>
<comment type="subcellular location">
    <subcellularLocation>
        <location evidence="1">Nucleus membrane</location>
    </subcellularLocation>
</comment>
<feature type="compositionally biased region" description="Low complexity" evidence="10">
    <location>
        <begin position="3762"/>
        <end position="3773"/>
    </location>
</feature>
<dbReference type="GO" id="GO:0051015">
    <property type="term" value="F:actin filament binding"/>
    <property type="evidence" value="ECO:0000318"/>
    <property type="project" value="GO_Central"/>
</dbReference>
<feature type="topological domain" description="Cytoplasmic" evidence="8">
    <location>
        <begin position="1"/>
        <end position="3830"/>
    </location>
</feature>
<dbReference type="OMA" id="CSHARIQ"/>
<evidence type="ECO:0000259" key="11">
    <source>
        <dbReference type="PROSITE" id="PS51049"/>
    </source>
</evidence>
<feature type="compositionally biased region" description="Basic and acidic residues" evidence="10">
    <location>
        <begin position="833"/>
        <end position="847"/>
    </location>
</feature>
<evidence type="ECO:0000313" key="12">
    <source>
        <dbReference type="EMBL" id="EFX84659.1"/>
    </source>
</evidence>
<feature type="region of interest" description="Disordered" evidence="10">
    <location>
        <begin position="761"/>
        <end position="949"/>
    </location>
</feature>
<dbReference type="PANTHER" id="PTHR47535">
    <property type="entry name" value="MUSCLE-SPECIFIC PROTEIN 300 KDA, ISOFORM G"/>
    <property type="match status" value="1"/>
</dbReference>
<evidence type="ECO:0000256" key="3">
    <source>
        <dbReference type="ARBA" id="ARBA00022692"/>
    </source>
</evidence>
<dbReference type="InParanoid" id="E9G7E9"/>
<dbReference type="OrthoDB" id="6374710at2759"/>
<evidence type="ECO:0000256" key="7">
    <source>
        <dbReference type="ARBA" id="ARBA00023242"/>
    </source>
</evidence>